<keyword evidence="4" id="KW-1185">Reference proteome</keyword>
<dbReference type="VEuPathDB" id="FungiDB:HMPREF1541_03478"/>
<dbReference type="HOGENOM" id="CLU_020884_2_0_1"/>
<feature type="region of interest" description="Disordered" evidence="1">
    <location>
        <begin position="1"/>
        <end position="33"/>
    </location>
</feature>
<dbReference type="GO" id="GO:0070290">
    <property type="term" value="F:N-acylphosphatidylethanolamine-specific phospholipase D activity"/>
    <property type="evidence" value="ECO:0007669"/>
    <property type="project" value="TreeGrafter"/>
</dbReference>
<dbReference type="AlphaFoldDB" id="W2RYL8"/>
<dbReference type="GeneID" id="19970817"/>
<evidence type="ECO:0000313" key="3">
    <source>
        <dbReference type="EMBL" id="ETN41542.1"/>
    </source>
</evidence>
<feature type="region of interest" description="Disordered" evidence="1">
    <location>
        <begin position="268"/>
        <end position="289"/>
    </location>
</feature>
<evidence type="ECO:0000256" key="1">
    <source>
        <dbReference type="SAM" id="MobiDB-lite"/>
    </source>
</evidence>
<feature type="domain" description="Metallo-beta-lactamase" evidence="2">
    <location>
        <begin position="104"/>
        <end position="374"/>
    </location>
</feature>
<protein>
    <recommendedName>
        <fullName evidence="2">Metallo-beta-lactamase domain-containing protein</fullName>
    </recommendedName>
</protein>
<dbReference type="OrthoDB" id="332863at2759"/>
<gene>
    <name evidence="3" type="ORF">HMPREF1541_03478</name>
</gene>
<dbReference type="GO" id="GO:0070291">
    <property type="term" value="P:N-acylethanolamine metabolic process"/>
    <property type="evidence" value="ECO:0007669"/>
    <property type="project" value="TreeGrafter"/>
</dbReference>
<organism evidence="3 4">
    <name type="scientific">Cyphellophora europaea (strain CBS 101466)</name>
    <name type="common">Phialophora europaea</name>
    <dbReference type="NCBI Taxonomy" id="1220924"/>
    <lineage>
        <taxon>Eukaryota</taxon>
        <taxon>Fungi</taxon>
        <taxon>Dikarya</taxon>
        <taxon>Ascomycota</taxon>
        <taxon>Pezizomycotina</taxon>
        <taxon>Eurotiomycetes</taxon>
        <taxon>Chaetothyriomycetidae</taxon>
        <taxon>Chaetothyriales</taxon>
        <taxon>Cyphellophoraceae</taxon>
        <taxon>Cyphellophora</taxon>
    </lineage>
</organism>
<dbReference type="PANTHER" id="PTHR15032">
    <property type="entry name" value="N-ACYL-PHOSPHATIDYLETHANOLAMINE-HYDROLYZING PHOSPHOLIPASE D"/>
    <property type="match status" value="1"/>
</dbReference>
<dbReference type="GO" id="GO:0005737">
    <property type="term" value="C:cytoplasm"/>
    <property type="evidence" value="ECO:0007669"/>
    <property type="project" value="TreeGrafter"/>
</dbReference>
<reference evidence="3 4" key="1">
    <citation type="submission" date="2013-03" db="EMBL/GenBank/DDBJ databases">
        <title>The Genome Sequence of Phialophora europaea CBS 101466.</title>
        <authorList>
            <consortium name="The Broad Institute Genomics Platform"/>
            <person name="Cuomo C."/>
            <person name="de Hoog S."/>
            <person name="Gorbushina A."/>
            <person name="Walker B."/>
            <person name="Young S.K."/>
            <person name="Zeng Q."/>
            <person name="Gargeya S."/>
            <person name="Fitzgerald M."/>
            <person name="Haas B."/>
            <person name="Abouelleil A."/>
            <person name="Allen A.W."/>
            <person name="Alvarado L."/>
            <person name="Arachchi H.M."/>
            <person name="Berlin A.M."/>
            <person name="Chapman S.B."/>
            <person name="Gainer-Dewar J."/>
            <person name="Goldberg J."/>
            <person name="Griggs A."/>
            <person name="Gujja S."/>
            <person name="Hansen M."/>
            <person name="Howarth C."/>
            <person name="Imamovic A."/>
            <person name="Ireland A."/>
            <person name="Larimer J."/>
            <person name="McCowan C."/>
            <person name="Murphy C."/>
            <person name="Pearson M."/>
            <person name="Poon T.W."/>
            <person name="Priest M."/>
            <person name="Roberts A."/>
            <person name="Saif S."/>
            <person name="Shea T."/>
            <person name="Sisk P."/>
            <person name="Sykes S."/>
            <person name="Wortman J."/>
            <person name="Nusbaum C."/>
            <person name="Birren B."/>
        </authorList>
    </citation>
    <scope>NUCLEOTIDE SEQUENCE [LARGE SCALE GENOMIC DNA]</scope>
    <source>
        <strain evidence="3 4">CBS 101466</strain>
    </source>
</reference>
<sequence>MPTIHTLPPLAPSSDKSHHKQPGYKNPWPSWPNRGLSFADVFRTRFGGNKPPYVPVPADRAELVQVRRPDFSPPPPGAAFKVTWIGHASFLLQCALPSSTRTLNILLDPVFSERTSPFSFFGPKRYTPTPCTLAELLDELPIDVVCISHNHYDHADTASLKAIYEHRGPDVLFCVALGNSRWLLPLSIPKQQIWEGDWWDRLEVSMSDGTASKEKAASIRTSESSKSTHSDASIRITCTPCQHSSARSPFDRDADLWCSFALEIPSEVTSSSSSGKPSSTTDNSSHRSVYFSGDTGYRTIPSSPDPYPDSDLPALPVCPAFAEIGEQLGPFDLALLPIGLCKPRAFMAPVHCNPADSMCVHRDVKAKRSVGMHYGTVRGGLSEYYEDVRTPPREWREEAEKMGLKFRGEGGDRSGEEEDWEIGLMDVGESLVI</sequence>
<feature type="compositionally biased region" description="Low complexity" evidence="1">
    <location>
        <begin position="268"/>
        <end position="283"/>
    </location>
</feature>
<dbReference type="Gene3D" id="3.60.15.10">
    <property type="entry name" value="Ribonuclease Z/Hydroxyacylglutathione hydrolase-like"/>
    <property type="match status" value="1"/>
</dbReference>
<dbReference type="Pfam" id="PF12706">
    <property type="entry name" value="Lactamase_B_2"/>
    <property type="match status" value="1"/>
</dbReference>
<dbReference type="InterPro" id="IPR036866">
    <property type="entry name" value="RibonucZ/Hydroxyglut_hydro"/>
</dbReference>
<dbReference type="InterPro" id="IPR001279">
    <property type="entry name" value="Metallo-B-lactamas"/>
</dbReference>
<proteinExistence type="predicted"/>
<dbReference type="GO" id="GO:0070292">
    <property type="term" value="P:N-acylphosphatidylethanolamine metabolic process"/>
    <property type="evidence" value="ECO:0007669"/>
    <property type="project" value="TreeGrafter"/>
</dbReference>
<dbReference type="RefSeq" id="XP_008716051.1">
    <property type="nucleotide sequence ID" value="XM_008717829.1"/>
</dbReference>
<dbReference type="PANTHER" id="PTHR15032:SF4">
    <property type="entry name" value="N-ACYL-PHOSPHATIDYLETHANOLAMINE-HYDROLYZING PHOSPHOLIPASE D"/>
    <property type="match status" value="1"/>
</dbReference>
<accession>W2RYL8</accession>
<dbReference type="FunCoup" id="W2RYL8">
    <property type="interactions" value="44"/>
</dbReference>
<dbReference type="SUPFAM" id="SSF56281">
    <property type="entry name" value="Metallo-hydrolase/oxidoreductase"/>
    <property type="match status" value="1"/>
</dbReference>
<dbReference type="Proteomes" id="UP000030752">
    <property type="component" value="Unassembled WGS sequence"/>
</dbReference>
<dbReference type="InParanoid" id="W2RYL8"/>
<evidence type="ECO:0000313" key="4">
    <source>
        <dbReference type="Proteomes" id="UP000030752"/>
    </source>
</evidence>
<dbReference type="EMBL" id="KB822719">
    <property type="protein sequence ID" value="ETN41542.1"/>
    <property type="molecule type" value="Genomic_DNA"/>
</dbReference>
<name>W2RYL8_CYPE1</name>
<evidence type="ECO:0000259" key="2">
    <source>
        <dbReference type="Pfam" id="PF12706"/>
    </source>
</evidence>
<dbReference type="eggNOG" id="KOG3798">
    <property type="taxonomic scope" value="Eukaryota"/>
</dbReference>